<evidence type="ECO:0000313" key="5">
    <source>
        <dbReference type="Proteomes" id="UP000332933"/>
    </source>
</evidence>
<evidence type="ECO:0000256" key="1">
    <source>
        <dbReference type="SAM" id="Coils"/>
    </source>
</evidence>
<name>A0A485K4E3_9STRA</name>
<reference evidence="3" key="2">
    <citation type="submission" date="2019-06" db="EMBL/GenBank/DDBJ databases">
        <title>Genomics analysis of Aphanomyces spp. identifies a new class of oomycete effector associated with host adaptation.</title>
        <authorList>
            <person name="Gaulin E."/>
        </authorList>
    </citation>
    <scope>NUCLEOTIDE SEQUENCE</scope>
    <source>
        <strain evidence="3">CBS 578.67</strain>
    </source>
</reference>
<keyword evidence="5" id="KW-1185">Reference proteome</keyword>
<feature type="coiled-coil region" evidence="1">
    <location>
        <begin position="601"/>
        <end position="648"/>
    </location>
</feature>
<sequence>MTMLPQPPTPGDQGCASTQDLLMAPGLAHATLVTTAHAKKRSETVMIHGDAAAPTMPLSMSNMGSYCCVCSDVSKSPASPLATSTLAAEPPTRIALVRSNHDFDASLPREFEFTAVLPAGFQPRDVFDRVSAPIQQVVLDGFNASMVCYGTSSLKRATTLGMPSHVPLVSSVASPSLIDVLAAYGQIGGILFRVFTQTSARRVHVGLSCWVVHAHAVRDLLRPPPPVNDDDAQAGPFQFATMHVQTLSQALSCLARTQPVDPSAHLFVRVALYSTETQELSLLHFVDLGHLAVDEEREFLGLFDALVDDTTTTTSAPPPPPPTCMLTHFLAPLLAGNSKTYLLGFVDAHVPVATLDLLWIMSGVRLITCACVKLQNIRADQLEFEPFVEAVKTGSGDGASLTQKLFGDKVVSSPPMTTTRRRSSLPASLLGTTETGAPSSPSMDAQPTVIQPTVIQPTPSSSPATRVLGRRLSQLTTSSESTAEWSLPPPPIPLGSPVAADSMPPPLLPSNGDDNDDDTWKTIVQAAHLPCLAPPAPNVDGLDAKNAWIVLQTEAQLLRKHYNDLLHVLQDQHHHKLDLEHQVDDLHLTHQEMEATYHVQMQDLKLANVDLRSKLRVFEAQTGMHTLLEKYEAEIQTVTGELDKVRALNLNLELKLSANASVDLRNRYRDVVKENVALHEEVLALRKKERHFLSSKKVLDESAKKIDALSKLVTTKDDMLMEARLGEARLSAQVDQQEQKSLALKQQQSALAQENEKAAEELVAVKMYLASIQTEQKKAEMLDRFVKKHGSSLLSTDKQKANSSIDEHAKKVLGAIKRAVPQVVPSVHKLIQRLHEQESSLLEYSTREMDLINLLVELATDQQALTLAQVHNTPTTRKASI</sequence>
<proteinExistence type="predicted"/>
<dbReference type="Gene3D" id="3.40.850.10">
    <property type="entry name" value="Kinesin motor domain"/>
    <property type="match status" value="1"/>
</dbReference>
<gene>
    <name evidence="4" type="primary">Aste57867_999</name>
    <name evidence="3" type="ORF">As57867_000998</name>
    <name evidence="4" type="ORF">ASTE57867_999</name>
</gene>
<evidence type="ECO:0000313" key="3">
    <source>
        <dbReference type="EMBL" id="KAF0719499.1"/>
    </source>
</evidence>
<feature type="compositionally biased region" description="Polar residues" evidence="2">
    <location>
        <begin position="473"/>
        <end position="484"/>
    </location>
</feature>
<dbReference type="EMBL" id="CAADRA010000067">
    <property type="protein sequence ID" value="VFT78221.1"/>
    <property type="molecule type" value="Genomic_DNA"/>
</dbReference>
<dbReference type="EMBL" id="VJMH01000067">
    <property type="protein sequence ID" value="KAF0719499.1"/>
    <property type="molecule type" value="Genomic_DNA"/>
</dbReference>
<feature type="region of interest" description="Disordered" evidence="2">
    <location>
        <begin position="410"/>
        <end position="446"/>
    </location>
</feature>
<dbReference type="InterPro" id="IPR027417">
    <property type="entry name" value="P-loop_NTPase"/>
</dbReference>
<dbReference type="OrthoDB" id="568026at2759"/>
<accession>A0A485K4E3</accession>
<dbReference type="AlphaFoldDB" id="A0A485K4E3"/>
<protein>
    <submittedName>
        <fullName evidence="4">Aste57867_999 protein</fullName>
    </submittedName>
</protein>
<dbReference type="InterPro" id="IPR036961">
    <property type="entry name" value="Kinesin_motor_dom_sf"/>
</dbReference>
<organism evidence="4 5">
    <name type="scientific">Aphanomyces stellatus</name>
    <dbReference type="NCBI Taxonomy" id="120398"/>
    <lineage>
        <taxon>Eukaryota</taxon>
        <taxon>Sar</taxon>
        <taxon>Stramenopiles</taxon>
        <taxon>Oomycota</taxon>
        <taxon>Saprolegniomycetes</taxon>
        <taxon>Saprolegniales</taxon>
        <taxon>Verrucalvaceae</taxon>
        <taxon>Aphanomyces</taxon>
    </lineage>
</organism>
<feature type="compositionally biased region" description="Polar residues" evidence="2">
    <location>
        <begin position="430"/>
        <end position="446"/>
    </location>
</feature>
<feature type="region of interest" description="Disordered" evidence="2">
    <location>
        <begin position="473"/>
        <end position="516"/>
    </location>
</feature>
<dbReference type="SUPFAM" id="SSF52540">
    <property type="entry name" value="P-loop containing nucleoside triphosphate hydrolases"/>
    <property type="match status" value="1"/>
</dbReference>
<evidence type="ECO:0000256" key="2">
    <source>
        <dbReference type="SAM" id="MobiDB-lite"/>
    </source>
</evidence>
<reference evidence="4 5" key="1">
    <citation type="submission" date="2019-03" db="EMBL/GenBank/DDBJ databases">
        <authorList>
            <person name="Gaulin E."/>
            <person name="Dumas B."/>
        </authorList>
    </citation>
    <scope>NUCLEOTIDE SEQUENCE [LARGE SCALE GENOMIC DNA]</scope>
    <source>
        <strain evidence="4">CBS 568.67</strain>
    </source>
</reference>
<dbReference type="Proteomes" id="UP000332933">
    <property type="component" value="Unassembled WGS sequence"/>
</dbReference>
<keyword evidence="1" id="KW-0175">Coiled coil</keyword>
<evidence type="ECO:0000313" key="4">
    <source>
        <dbReference type="EMBL" id="VFT78221.1"/>
    </source>
</evidence>